<dbReference type="AlphaFoldDB" id="A0A1H8A7J4"/>
<reference evidence="1 2" key="1">
    <citation type="submission" date="2016-10" db="EMBL/GenBank/DDBJ databases">
        <authorList>
            <person name="de Groot N.N."/>
        </authorList>
    </citation>
    <scope>NUCLEOTIDE SEQUENCE [LARGE SCALE GENOMIC DNA]</scope>
    <source>
        <strain evidence="1 2">CGMCC 1.5070</strain>
    </source>
</reference>
<protein>
    <submittedName>
        <fullName evidence="1">Uncharacterized protein</fullName>
    </submittedName>
</protein>
<dbReference type="Proteomes" id="UP000199158">
    <property type="component" value="Unassembled WGS sequence"/>
</dbReference>
<name>A0A1H8A7J4_9FIRM</name>
<accession>A0A1H8A7J4</accession>
<sequence length="279" mass="30736">MFAVLRVEKQKSEGIFARLLHRMKQRKITAETVNTPFGSYVLLTAGSEHVDWDKVAALCGRAGKNLVMSRCLCPPEDSSIGRFEPTALTSKVLRNTCVEIIRRSKLPLYRKIITLVDPMARYVDFVPELLYHCITVKVVTTQVECYNRLSEHLMEELGASIVVTDDMDSFGGSVLVICPDSNPADKIVTTVPVLTAGTIDGGFACKLVGDLQIQPRGELAACTPKGIAPLDFAGALYELNGWQGAEKLTAHTLRCKENLLTPSQIAQYLEQSNFPNHPN</sequence>
<dbReference type="STRING" id="474960.SAMN05216180_1163"/>
<organism evidence="1 2">
    <name type="scientific">Hydrogenoanaerobacterium saccharovorans</name>
    <dbReference type="NCBI Taxonomy" id="474960"/>
    <lineage>
        <taxon>Bacteria</taxon>
        <taxon>Bacillati</taxon>
        <taxon>Bacillota</taxon>
        <taxon>Clostridia</taxon>
        <taxon>Eubacteriales</taxon>
        <taxon>Oscillospiraceae</taxon>
        <taxon>Hydrogenoanaerobacterium</taxon>
    </lineage>
</organism>
<evidence type="ECO:0000313" key="1">
    <source>
        <dbReference type="EMBL" id="SEM66543.1"/>
    </source>
</evidence>
<dbReference type="EMBL" id="FOCG01000001">
    <property type="protein sequence ID" value="SEM66543.1"/>
    <property type="molecule type" value="Genomic_DNA"/>
</dbReference>
<gene>
    <name evidence="1" type="ORF">SAMN05216180_1163</name>
</gene>
<proteinExistence type="predicted"/>
<keyword evidence="2" id="KW-1185">Reference proteome</keyword>
<evidence type="ECO:0000313" key="2">
    <source>
        <dbReference type="Proteomes" id="UP000199158"/>
    </source>
</evidence>